<evidence type="ECO:0000313" key="2">
    <source>
        <dbReference type="EMBL" id="KAK8887144.1"/>
    </source>
</evidence>
<evidence type="ECO:0000259" key="1">
    <source>
        <dbReference type="PROSITE" id="PS50222"/>
    </source>
</evidence>
<dbReference type="SUPFAM" id="SSF47473">
    <property type="entry name" value="EF-hand"/>
    <property type="match status" value="4"/>
</dbReference>
<dbReference type="InterPro" id="IPR011992">
    <property type="entry name" value="EF-hand-dom_pair"/>
</dbReference>
<feature type="domain" description="EF-hand" evidence="1">
    <location>
        <begin position="15"/>
        <end position="50"/>
    </location>
</feature>
<dbReference type="InterPro" id="IPR002048">
    <property type="entry name" value="EF_hand_dom"/>
</dbReference>
<sequence>MTNAVLDRLRTYMYLRDVHPMEWFEDFDKLNNGKVTVDQFYRVFRTIGFELTDSEFSQIVSQYKNSDGLVDYRKFIDTIMNVFSNSNLEHAPKEGVYDSRALVTRQLGYSLNSGIVEDTRFKSLYAKLYHQVVTKGVHVREAYMDFDKHNNGTITQSQFIRAMPFSDLSAQELQMLIKKYSDPILRDVNYRRLIADINTFAQQNSKPQETFHMTPLLPHQLQSIKIKSFDKAPNKILELFAAHVREKRIRIIEFFKQHDPLNKGYIPTEKFEGVMTLFGFSFTEEDLKCIVDRYKVVYDSTEYVKYLEFCKDIRDVTPNVEKALKTQATTKSVSPRLNSILERVRSTITRFRINTLPTLQDFDRLGRGYITRFQFHRALTTLRILITDEELGIICEVYENENGVDFYKFIEDVDPTHQQNRRSFQPIGEDRQSIEKVFGHTPTGDVFVTPDKADTMIFESKKGLVKKVGESHDIDSLLYQMRRWSYINSVDFHDFLTDFDKFKINEITEGQFRTGIGLSTYQLTDPEFALIRENYSSPTRPGYIQWRRFADDILQAIAPLDLEKDPETTPLSPKDTFNPRTISNHQITEKNAQPSNVSQLLDIVAKFVKTRRLSLIEQFKDKDRFNHKRVTATGFAQVLQLIGVHLSKAEIDVLCGYYNDSTNNFIDYTQFVEDVDSRVGLLFGDRAATSIVAQPIPSYGNADSVYLVSRHTDASNPQWESIKTRLQTFIYKRRIRIEDFFLSFDNLRSGRVTDQKFRSVIGQTDLPLEASEIDFLINMFRVQGTDDMFDYRSFCHQLNKIFGKRELCKKPVDKGKPRAQALPDPSTTLQSLDRNDQRELQSILERMRTMVRMRRMNIKEQFEDYDRMPHKNYITMQQFKQCIARLGLSSDPREFEILCKKYKCTDLDDMNYHAFVNDIDVEVKSSIEWSS</sequence>
<name>A0ABR2K7Q6_9EUKA</name>
<dbReference type="Proteomes" id="UP001470230">
    <property type="component" value="Unassembled WGS sequence"/>
</dbReference>
<feature type="domain" description="EF-hand" evidence="1">
    <location>
        <begin position="134"/>
        <end position="169"/>
    </location>
</feature>
<keyword evidence="3" id="KW-1185">Reference proteome</keyword>
<reference evidence="2 3" key="1">
    <citation type="submission" date="2024-04" db="EMBL/GenBank/DDBJ databases">
        <title>Tritrichomonas musculus Genome.</title>
        <authorList>
            <person name="Alves-Ferreira E."/>
            <person name="Grigg M."/>
            <person name="Lorenzi H."/>
            <person name="Galac M."/>
        </authorList>
    </citation>
    <scope>NUCLEOTIDE SEQUENCE [LARGE SCALE GENOMIC DNA]</scope>
    <source>
        <strain evidence="2 3">EAF2021</strain>
    </source>
</reference>
<comment type="caution">
    <text evidence="2">The sequence shown here is derived from an EMBL/GenBank/DDBJ whole genome shotgun (WGS) entry which is preliminary data.</text>
</comment>
<dbReference type="PROSITE" id="PS50222">
    <property type="entry name" value="EF_HAND_2"/>
    <property type="match status" value="2"/>
</dbReference>
<evidence type="ECO:0000313" key="3">
    <source>
        <dbReference type="Proteomes" id="UP001470230"/>
    </source>
</evidence>
<dbReference type="EMBL" id="JAPFFF010000006">
    <property type="protein sequence ID" value="KAK8887144.1"/>
    <property type="molecule type" value="Genomic_DNA"/>
</dbReference>
<dbReference type="PANTHER" id="PTHR20875:SF0">
    <property type="entry name" value="GH12158P"/>
    <property type="match status" value="1"/>
</dbReference>
<dbReference type="InterPro" id="IPR052603">
    <property type="entry name" value="EFCB6"/>
</dbReference>
<dbReference type="Gene3D" id="1.10.238.10">
    <property type="entry name" value="EF-hand"/>
    <property type="match status" value="5"/>
</dbReference>
<gene>
    <name evidence="2" type="ORF">M9Y10_038182</name>
</gene>
<dbReference type="PANTHER" id="PTHR20875">
    <property type="entry name" value="EF-HAND CALCIUM-BINDING DOMAIN-CONTAINING PROTEIN 6-RELATED"/>
    <property type="match status" value="1"/>
</dbReference>
<protein>
    <recommendedName>
        <fullName evidence="1">EF-hand domain-containing protein</fullName>
    </recommendedName>
</protein>
<proteinExistence type="predicted"/>
<accession>A0ABR2K7Q6</accession>
<organism evidence="2 3">
    <name type="scientific">Tritrichomonas musculus</name>
    <dbReference type="NCBI Taxonomy" id="1915356"/>
    <lineage>
        <taxon>Eukaryota</taxon>
        <taxon>Metamonada</taxon>
        <taxon>Parabasalia</taxon>
        <taxon>Tritrichomonadida</taxon>
        <taxon>Tritrichomonadidae</taxon>
        <taxon>Tritrichomonas</taxon>
    </lineage>
</organism>